<reference evidence="2" key="1">
    <citation type="submission" date="2022-11" db="UniProtKB">
        <authorList>
            <consortium name="WormBaseParasite"/>
        </authorList>
    </citation>
    <scope>IDENTIFICATION</scope>
</reference>
<dbReference type="Proteomes" id="UP000887561">
    <property type="component" value="Unplaced"/>
</dbReference>
<protein>
    <submittedName>
        <fullName evidence="2">Uncharacterized protein</fullName>
    </submittedName>
</protein>
<proteinExistence type="predicted"/>
<keyword evidence="1" id="KW-1185">Reference proteome</keyword>
<evidence type="ECO:0000313" key="1">
    <source>
        <dbReference type="Proteomes" id="UP000887561"/>
    </source>
</evidence>
<name>A0A915MMJ2_MELJA</name>
<accession>A0A915MMJ2</accession>
<organism evidence="1 2">
    <name type="scientific">Meloidogyne javanica</name>
    <name type="common">Root-knot nematode worm</name>
    <dbReference type="NCBI Taxonomy" id="6303"/>
    <lineage>
        <taxon>Eukaryota</taxon>
        <taxon>Metazoa</taxon>
        <taxon>Ecdysozoa</taxon>
        <taxon>Nematoda</taxon>
        <taxon>Chromadorea</taxon>
        <taxon>Rhabditida</taxon>
        <taxon>Tylenchina</taxon>
        <taxon>Tylenchomorpha</taxon>
        <taxon>Tylenchoidea</taxon>
        <taxon>Meloidogynidae</taxon>
        <taxon>Meloidogyninae</taxon>
        <taxon>Meloidogyne</taxon>
        <taxon>Meloidogyne incognita group</taxon>
    </lineage>
</organism>
<dbReference type="AlphaFoldDB" id="A0A915MMJ2"/>
<dbReference type="WBParaSite" id="scaffold471_cov251.g1128">
    <property type="protein sequence ID" value="scaffold471_cov251.g1128"/>
    <property type="gene ID" value="scaffold471_cov251.g1128"/>
</dbReference>
<sequence>MEQSAYFGGGQVHGGNASVYLGRVFDPQRAYAVRAFGENRMPSASIPLLLADHAYPISAYLPVARPNENLHVRYPGAPHGNNSTYLPVARAYGENLQVSYPSVPRDNTSVYFHPVRPRENLQVSYSGASGRNDNHVSYPTASHADTSEYFQNLNMDGAPARPSGENLHVSYYSTSRGNEIHVSYPSAPYGNTSVYFPPAHPSGENPNVSYPPYHGAPHHGTNGENFQNLNGDGARARRGGNLHASYPSVWYPGNNSAYFETMREGVAYY</sequence>
<evidence type="ECO:0000313" key="2">
    <source>
        <dbReference type="WBParaSite" id="scaffold471_cov251.g1128"/>
    </source>
</evidence>